<evidence type="ECO:0000313" key="4">
    <source>
        <dbReference type="Proteomes" id="UP000233786"/>
    </source>
</evidence>
<keyword evidence="2" id="KW-1133">Transmembrane helix</keyword>
<dbReference type="EMBL" id="PJNB01000001">
    <property type="protein sequence ID" value="PKW19493.1"/>
    <property type="molecule type" value="Genomic_DNA"/>
</dbReference>
<accession>A0A2N3Y9G0</accession>
<dbReference type="RefSeq" id="WP_101377065.1">
    <property type="nucleotide sequence ID" value="NZ_CP061007.1"/>
</dbReference>
<feature type="compositionally biased region" description="Basic and acidic residues" evidence="1">
    <location>
        <begin position="13"/>
        <end position="26"/>
    </location>
</feature>
<feature type="region of interest" description="Disordered" evidence="1">
    <location>
        <begin position="217"/>
        <end position="237"/>
    </location>
</feature>
<feature type="region of interest" description="Disordered" evidence="1">
    <location>
        <begin position="1"/>
        <end position="94"/>
    </location>
</feature>
<gene>
    <name evidence="3" type="ORF">A8926_7663</name>
</gene>
<organism evidence="3 4">
    <name type="scientific">Saccharopolyspora spinosa</name>
    <dbReference type="NCBI Taxonomy" id="60894"/>
    <lineage>
        <taxon>Bacteria</taxon>
        <taxon>Bacillati</taxon>
        <taxon>Actinomycetota</taxon>
        <taxon>Actinomycetes</taxon>
        <taxon>Pseudonocardiales</taxon>
        <taxon>Pseudonocardiaceae</taxon>
        <taxon>Saccharopolyspora</taxon>
    </lineage>
</organism>
<proteinExistence type="predicted"/>
<evidence type="ECO:0000256" key="2">
    <source>
        <dbReference type="SAM" id="Phobius"/>
    </source>
</evidence>
<dbReference type="STRING" id="994479.GCA_000194155_00499"/>
<feature type="compositionally biased region" description="Polar residues" evidence="1">
    <location>
        <begin position="1"/>
        <end position="12"/>
    </location>
</feature>
<feature type="compositionally biased region" description="Basic and acidic residues" evidence="1">
    <location>
        <begin position="48"/>
        <end position="74"/>
    </location>
</feature>
<keyword evidence="4" id="KW-1185">Reference proteome</keyword>
<sequence length="287" mass="31722">MTGAQANTQRETTPLRRDNSLIRPDRALAVPPEEATLPEFPALPRQDLPPHPEPPHPEPSRAELSHPEPPRPDAPRPQVHQPTSRQAAPVAQPRRVTPASWLLRGLGLLVVAVLSGLIWLTLKPDSGEEAAPTPDLPRYQFTPIHREEAFQGCQNVSTAKIKSFFQKQECTHLTRALYSTTLPDGTRVLTSLVTVLMPDAATAQQLNDLTTKDGTGNIRDLVDDGRDGTKGMPTLDDDAYASDRQDRLVVIGDSAYYDKNTPKKDPTLLDVTREVLKLGWPQEQTPR</sequence>
<reference evidence="3" key="1">
    <citation type="submission" date="2017-12" db="EMBL/GenBank/DDBJ databases">
        <title>Sequencing the genomes of 1000 Actinobacteria strains.</title>
        <authorList>
            <person name="Klenk H.-P."/>
        </authorList>
    </citation>
    <scope>NUCLEOTIDE SEQUENCE [LARGE SCALE GENOMIC DNA]</scope>
    <source>
        <strain evidence="3">DSM 44228</strain>
    </source>
</reference>
<keyword evidence="2" id="KW-0812">Transmembrane</keyword>
<protein>
    <submittedName>
        <fullName evidence="3">Uncharacterized protein</fullName>
    </submittedName>
</protein>
<comment type="caution">
    <text evidence="3">The sequence shown here is derived from an EMBL/GenBank/DDBJ whole genome shotgun (WGS) entry which is preliminary data.</text>
</comment>
<feature type="transmembrane region" description="Helical" evidence="2">
    <location>
        <begin position="101"/>
        <end position="122"/>
    </location>
</feature>
<dbReference type="AlphaFoldDB" id="A0A2N3Y9G0"/>
<evidence type="ECO:0000256" key="1">
    <source>
        <dbReference type="SAM" id="MobiDB-lite"/>
    </source>
</evidence>
<name>A0A2N3Y9G0_SACSN</name>
<keyword evidence="2" id="KW-0472">Membrane</keyword>
<feature type="compositionally biased region" description="Basic and acidic residues" evidence="1">
    <location>
        <begin position="220"/>
        <end position="229"/>
    </location>
</feature>
<evidence type="ECO:0000313" key="3">
    <source>
        <dbReference type="EMBL" id="PKW19493.1"/>
    </source>
</evidence>
<dbReference type="Proteomes" id="UP000233786">
    <property type="component" value="Unassembled WGS sequence"/>
</dbReference>
<dbReference type="OrthoDB" id="3692129at2"/>